<accession>A0A0G1QCZ1</accession>
<dbReference type="AlphaFoldDB" id="A0A0G1QCZ1"/>
<reference evidence="2 3" key="1">
    <citation type="journal article" date="2015" name="Nature">
        <title>rRNA introns, odd ribosomes, and small enigmatic genomes across a large radiation of phyla.</title>
        <authorList>
            <person name="Brown C.T."/>
            <person name="Hug L.A."/>
            <person name="Thomas B.C."/>
            <person name="Sharon I."/>
            <person name="Castelle C.J."/>
            <person name="Singh A."/>
            <person name="Wilkins M.J."/>
            <person name="Williams K.H."/>
            <person name="Banfield J.F."/>
        </authorList>
    </citation>
    <scope>NUCLEOTIDE SEQUENCE [LARGE SCALE GENOMIC DNA]</scope>
</reference>
<comment type="caution">
    <text evidence="2">The sequence shown here is derived from an EMBL/GenBank/DDBJ whole genome shotgun (WGS) entry which is preliminary data.</text>
</comment>
<evidence type="ECO:0000313" key="3">
    <source>
        <dbReference type="Proteomes" id="UP000034727"/>
    </source>
</evidence>
<name>A0A0G1QCZ1_9BACT</name>
<evidence type="ECO:0000256" key="1">
    <source>
        <dbReference type="SAM" id="MobiDB-lite"/>
    </source>
</evidence>
<proteinExistence type="predicted"/>
<feature type="region of interest" description="Disordered" evidence="1">
    <location>
        <begin position="1"/>
        <end position="20"/>
    </location>
</feature>
<dbReference type="EMBL" id="LCLJ01000006">
    <property type="protein sequence ID" value="KKU15598.1"/>
    <property type="molecule type" value="Genomic_DNA"/>
</dbReference>
<sequence length="354" mass="38913">MKGVLPEPTNSENKNEPGALPNEALLITTVKISDRPVFDFWINKKTGETYYISSEGNVFSAKNNEDINLNTQAIESLNFIVPSPSGERILAALGNPQSPRWGVFDVVDLVWRPMPETADILAWGATDDSLVGILTDKENTNLVYVDISNAVPKISVVLSDFYLNDIRLYGGISSSILIAERPGFFYKSRVWEINFKSGAIKTINSGENGLTLSFNDKKTVALKFSAQNGASITDALLKTIMPLTFVTLPEKCGFGSDIIYCFVPNDQELFKKNSLPDDYVENKFFSTDNLIKIYPDTDGVSVVAKSGDAGFGVFDGIHPAVSGDGVIYFINKYDKFLYKTVIEEPGISKQNPAP</sequence>
<gene>
    <name evidence="2" type="ORF">UX22_C0006G0006</name>
</gene>
<organism evidence="2 3">
    <name type="scientific">Candidatus Jorgensenbacteria bacterium GW2011_GWA2_45_9</name>
    <dbReference type="NCBI Taxonomy" id="1618663"/>
    <lineage>
        <taxon>Bacteria</taxon>
        <taxon>Candidatus Joergenseniibacteriota</taxon>
    </lineage>
</organism>
<protein>
    <submittedName>
        <fullName evidence="2">Uncharacterized protein</fullName>
    </submittedName>
</protein>
<evidence type="ECO:0000313" key="2">
    <source>
        <dbReference type="EMBL" id="KKU15598.1"/>
    </source>
</evidence>
<dbReference type="Proteomes" id="UP000034727">
    <property type="component" value="Unassembled WGS sequence"/>
</dbReference>